<sequence>MTLTVRGPSIAGMAAAARLARLGHRVRLVTDGEALGTRWAAAPGPGGHLVDALPQVISLPATWRDLFKKSGGHLQAELNRARLGWAEAPAAVHRFADGTVVTLPTGRGAQHRAVATAFGAGAAARWRNLVDGLDGLWLAYRRHALEGVAPVTTREQRRSLWLDRSLGDLAADLPAPLGRVVTDLGDSPGSPGLLAVRLHVEQLFGRWQLVDADGVPQRPSVLVDLLAARLAERGVEVVERGTSTPDVDCRPARARTSLVPARGPGPAPAPQVVHELREGTVEGGAETVDHSGRRPVTTWLRPAPGGVLATVHDHNAPTRDPAWGLETRSARHWLRRPPVVSDVLRASASSPAGAEPWAELGSAALAVYELHERLTGEDPRPTNKDFRPGRLGR</sequence>
<gene>
    <name evidence="5" type="ORF">FOJ82_07130</name>
</gene>
<evidence type="ECO:0000313" key="5">
    <source>
        <dbReference type="EMBL" id="TRY18875.1"/>
    </source>
</evidence>
<protein>
    <submittedName>
        <fullName evidence="5">FAD-binding protein</fullName>
    </submittedName>
</protein>
<dbReference type="RefSeq" id="WP_143937767.1">
    <property type="nucleotide sequence ID" value="NZ_VKKG01000002.1"/>
</dbReference>
<dbReference type="InterPro" id="IPR003953">
    <property type="entry name" value="FAD-dep_OxRdtase_2_FAD-bd"/>
</dbReference>
<comment type="caution">
    <text evidence="5">The sequence shown here is derived from an EMBL/GenBank/DDBJ whole genome shotgun (WGS) entry which is preliminary data.</text>
</comment>
<keyword evidence="6" id="KW-1185">Reference proteome</keyword>
<dbReference type="OrthoDB" id="9774675at2"/>
<feature type="region of interest" description="Disordered" evidence="3">
    <location>
        <begin position="373"/>
        <end position="393"/>
    </location>
</feature>
<evidence type="ECO:0000313" key="6">
    <source>
        <dbReference type="Proteomes" id="UP000317638"/>
    </source>
</evidence>
<feature type="domain" description="FAD-dependent oxidoreductase 2 FAD-binding" evidence="4">
    <location>
        <begin position="10"/>
        <end position="134"/>
    </location>
</feature>
<dbReference type="SUPFAM" id="SSF51971">
    <property type="entry name" value="Nucleotide-binding domain"/>
    <property type="match status" value="1"/>
</dbReference>
<dbReference type="InterPro" id="IPR036188">
    <property type="entry name" value="FAD/NAD-bd_sf"/>
</dbReference>
<dbReference type="Gene3D" id="3.50.50.60">
    <property type="entry name" value="FAD/NAD(P)-binding domain"/>
    <property type="match status" value="1"/>
</dbReference>
<evidence type="ECO:0000256" key="3">
    <source>
        <dbReference type="SAM" id="MobiDB-lite"/>
    </source>
</evidence>
<dbReference type="GO" id="GO:0016491">
    <property type="term" value="F:oxidoreductase activity"/>
    <property type="evidence" value="ECO:0007669"/>
    <property type="project" value="UniProtKB-KW"/>
</dbReference>
<dbReference type="EMBL" id="VKKG01000002">
    <property type="protein sequence ID" value="TRY18875.1"/>
    <property type="molecule type" value="Genomic_DNA"/>
</dbReference>
<keyword evidence="2" id="KW-0560">Oxidoreductase</keyword>
<organism evidence="5 6">
    <name type="scientific">Tessaracoccus rhinocerotis</name>
    <dbReference type="NCBI Taxonomy" id="1689449"/>
    <lineage>
        <taxon>Bacteria</taxon>
        <taxon>Bacillati</taxon>
        <taxon>Actinomycetota</taxon>
        <taxon>Actinomycetes</taxon>
        <taxon>Propionibacteriales</taxon>
        <taxon>Propionibacteriaceae</taxon>
        <taxon>Tessaracoccus</taxon>
    </lineage>
</organism>
<reference evidence="5 6" key="1">
    <citation type="submission" date="2019-07" db="EMBL/GenBank/DDBJ databases">
        <authorList>
            <person name="Zhou L.-Y."/>
        </authorList>
    </citation>
    <scope>NUCLEOTIDE SEQUENCE [LARGE SCALE GENOMIC DNA]</scope>
    <source>
        <strain evidence="5 6">YIM 101269</strain>
    </source>
</reference>
<dbReference type="Proteomes" id="UP000317638">
    <property type="component" value="Unassembled WGS sequence"/>
</dbReference>
<evidence type="ECO:0000256" key="2">
    <source>
        <dbReference type="ARBA" id="ARBA00023002"/>
    </source>
</evidence>
<proteinExistence type="predicted"/>
<dbReference type="Pfam" id="PF00890">
    <property type="entry name" value="FAD_binding_2"/>
    <property type="match status" value="1"/>
</dbReference>
<dbReference type="AlphaFoldDB" id="A0A553K2F3"/>
<keyword evidence="1" id="KW-0285">Flavoprotein</keyword>
<accession>A0A553K2F3</accession>
<evidence type="ECO:0000259" key="4">
    <source>
        <dbReference type="Pfam" id="PF00890"/>
    </source>
</evidence>
<name>A0A553K2F3_9ACTN</name>
<evidence type="ECO:0000256" key="1">
    <source>
        <dbReference type="ARBA" id="ARBA00022630"/>
    </source>
</evidence>